<feature type="region of interest" description="Disordered" evidence="2">
    <location>
        <begin position="414"/>
        <end position="442"/>
    </location>
</feature>
<reference evidence="4 5" key="1">
    <citation type="submission" date="2019-03" db="EMBL/GenBank/DDBJ databases">
        <title>Genomic Encyclopedia of Archaeal and Bacterial Type Strains, Phase II (KMG-II): from individual species to whole genera.</title>
        <authorList>
            <person name="Goeker M."/>
        </authorList>
    </citation>
    <scope>NUCLEOTIDE SEQUENCE [LARGE SCALE GENOMIC DNA]</scope>
    <source>
        <strain evidence="4 5">DSM 24323</strain>
    </source>
</reference>
<dbReference type="InterPro" id="IPR043502">
    <property type="entry name" value="DNA/RNA_pol_sf"/>
</dbReference>
<feature type="domain" description="UmuC" evidence="3">
    <location>
        <begin position="41"/>
        <end position="142"/>
    </location>
</feature>
<keyword evidence="5" id="KW-1185">Reference proteome</keyword>
<dbReference type="RefSeq" id="WP_133754300.1">
    <property type="nucleotide sequence ID" value="NZ_SOAW01000001.1"/>
</dbReference>
<dbReference type="InterPro" id="IPR001126">
    <property type="entry name" value="UmuC"/>
</dbReference>
<dbReference type="EMBL" id="SOAW01000001">
    <property type="protein sequence ID" value="TDT33856.1"/>
    <property type="molecule type" value="Genomic_DNA"/>
</dbReference>
<dbReference type="PANTHER" id="PTHR35369">
    <property type="entry name" value="BLR3025 PROTEIN-RELATED"/>
    <property type="match status" value="1"/>
</dbReference>
<accession>A0A4R7JAB3</accession>
<keyword evidence="1" id="KW-0227">DNA damage</keyword>
<evidence type="ECO:0000313" key="5">
    <source>
        <dbReference type="Proteomes" id="UP000295371"/>
    </source>
</evidence>
<organism evidence="4 5">
    <name type="scientific">Naumannella halotolerans</name>
    <dbReference type="NCBI Taxonomy" id="993414"/>
    <lineage>
        <taxon>Bacteria</taxon>
        <taxon>Bacillati</taxon>
        <taxon>Actinomycetota</taxon>
        <taxon>Actinomycetes</taxon>
        <taxon>Propionibacteriales</taxon>
        <taxon>Propionibacteriaceae</taxon>
        <taxon>Naumannella</taxon>
    </lineage>
</organism>
<dbReference type="Proteomes" id="UP000295371">
    <property type="component" value="Unassembled WGS sequence"/>
</dbReference>
<sequence>MGKLSEPELGPDPVRVMLVRFGDWPLAAIRLGLAPGDLAGDSPLILVAKGVVLTCCPRAAAEGVHAGVRVREAQLRCPQAVIREHLDEVDETAFEVVLRAIAEIAPDVHPVRPGVAAVRARGPARFYGGEDVAARTLLERLIDFATPDCRPTVAVADGVFAAEQAAAKIRGWSVVPPGASRALLAELAVESLNQTLLARQLRQLGIGTLGRFAELSRAEVHNRFGAVGRRCHQLACGEDLQILRSHNPAGDRSVDIDTDAADSEQVVAHCTPVIERLIRGLDSDSLVLTEVRIRVTTEHRRDDRLWRHPWNFDSAELLNRLRWQLLDLAAAGNPLLTGDPDDQADPVRSDRVVGVQLIPTRIVEAQAAAQGLWGSRPESKVIKVLSGLQDRLGYRQVRVVVPQGGRLAKDRRTWVPFGTAPPTPQQRRAEQPWPGRVPGPPPALVLDRPTAARLLDATGEPVRVDERGNPSAEPEILLLDPRTPARQVIAWAGPWVVRERWWDAGAGTDRLDRFQVVDELQQAWLLALVGDGCWLEAGY</sequence>
<dbReference type="Pfam" id="PF00817">
    <property type="entry name" value="IMS"/>
    <property type="match status" value="1"/>
</dbReference>
<dbReference type="OrthoDB" id="5244088at2"/>
<gene>
    <name evidence="4" type="ORF">CLV29_1491</name>
</gene>
<proteinExistence type="predicted"/>
<name>A0A4R7JAB3_9ACTN</name>
<comment type="caution">
    <text evidence="4">The sequence shown here is derived from an EMBL/GenBank/DDBJ whole genome shotgun (WGS) entry which is preliminary data.</text>
</comment>
<evidence type="ECO:0000313" key="4">
    <source>
        <dbReference type="EMBL" id="TDT33856.1"/>
    </source>
</evidence>
<dbReference type="PANTHER" id="PTHR35369:SF2">
    <property type="entry name" value="BLR3025 PROTEIN"/>
    <property type="match status" value="1"/>
</dbReference>
<evidence type="ECO:0000259" key="3">
    <source>
        <dbReference type="Pfam" id="PF00817"/>
    </source>
</evidence>
<protein>
    <submittedName>
        <fullName evidence="4">Protein ImuB</fullName>
    </submittedName>
</protein>
<evidence type="ECO:0000256" key="1">
    <source>
        <dbReference type="ARBA" id="ARBA00022763"/>
    </source>
</evidence>
<dbReference type="GO" id="GO:0006281">
    <property type="term" value="P:DNA repair"/>
    <property type="evidence" value="ECO:0007669"/>
    <property type="project" value="InterPro"/>
</dbReference>
<dbReference type="InterPro" id="IPR050356">
    <property type="entry name" value="SulA_CellDiv_inhibitor"/>
</dbReference>
<dbReference type="SUPFAM" id="SSF56672">
    <property type="entry name" value="DNA/RNA polymerases"/>
    <property type="match status" value="1"/>
</dbReference>
<dbReference type="AlphaFoldDB" id="A0A4R7JAB3"/>
<evidence type="ECO:0000256" key="2">
    <source>
        <dbReference type="SAM" id="MobiDB-lite"/>
    </source>
</evidence>